<comment type="caution">
    <text evidence="3">The sequence shown here is derived from an EMBL/GenBank/DDBJ whole genome shotgun (WGS) entry which is preliminary data.</text>
</comment>
<dbReference type="PROSITE" id="PS00018">
    <property type="entry name" value="EF_HAND_1"/>
    <property type="match status" value="1"/>
</dbReference>
<evidence type="ECO:0000256" key="1">
    <source>
        <dbReference type="SAM" id="MobiDB-lite"/>
    </source>
</evidence>
<dbReference type="InterPro" id="IPR018247">
    <property type="entry name" value="EF_Hand_1_Ca_BS"/>
</dbReference>
<feature type="region of interest" description="Disordered" evidence="1">
    <location>
        <begin position="962"/>
        <end position="994"/>
    </location>
</feature>
<sequence>MQDLMKNHSVCSFARLEATRMPPPGASRAGGSRSIVHEGTNENERRDKFWRKFDSIYDEYKETLDKYTQSSGGARRDKIAEMEKRIDAFTETMKVVLDVLTELGKIHPIISVAVVAFRGVLSVDISRRENDRKVIVILLEMQNMMCAMFELRHLRRAPNKDQEPEGERGIGIESANFRQLIGGITADIKRCGNDVNFYLSQNAALKFLKAKNFESVFKTHVETFSQRRSELTLAITTYVAGGVDQLTSTTGEISDNVQTLDFKVAVIFDALMRKFDTREEREASKLIEAHGGNVDECLAQDEALAKLLSILGSVVPESQTQARSAKAESGNDTVKMSRQILQDEMGKDFNESLFQNSLRFEKLLTMQEVSNDPVIAQLTQQGMYQEFTLEKLDQLISYLRPRDADIEDPELRRIWDDMGLKTSVKAKKFVLKFRDHYQNAQSRKVSASDSKRKSEAPREPVNSAVGPDDLLRQWMEAGTKRGLEAPQEPVNSIIESDGLLRQWLEADIDAAKRGFEAPREPVYNTIGSESSDDLVLQLQNEFNAAKRKLEALREPVNSEVDGHLLKYIDAAHSRGIIEAMDIDGSGYISVKELNQFCRLKPKAWSLLQWMAYWAAGWHINVIHYRDRIYDLLIQMHEALPLIHFANRALVDQYLDSDPLAKIEGVLRFTKDVGMEENDDILKQHATQYREIQENFIIETLELLFYIISSRDVPLFDNDQRMESWMYPLLYLVLTRHLGVIKLARWCVLDEYEMSIHHQTLETIFSLVGAWTSFVQATFAQVTSSVAGRFETHAYGMLYASYMGDKEVSAAKNTLTKIRVKKSEKEILQNFYKEAPTDYHPHKGILAFEATPELEYTPTNTNHLTELPPGHTIAGYWSGIQFFPKDEDSSFMGVFHLIVTVSTDGILSGSGEAHVGYLSLSGTVSGSTFHNTQSTIAFCITCEGTAIWFSGFYDSEKETMSGNWDLNDTSRPISSPSPPTLPSSTLSGARSSQTSGAVNINTEKRFLMTRRPAEYARYATITGAGPTSVARKRWIFAIEATRHQVSKTDAWR</sequence>
<organism evidence="3 4">
    <name type="scientific">Psilocybe cf. subviscida</name>
    <dbReference type="NCBI Taxonomy" id="2480587"/>
    <lineage>
        <taxon>Eukaryota</taxon>
        <taxon>Fungi</taxon>
        <taxon>Dikarya</taxon>
        <taxon>Basidiomycota</taxon>
        <taxon>Agaricomycotina</taxon>
        <taxon>Agaricomycetes</taxon>
        <taxon>Agaricomycetidae</taxon>
        <taxon>Agaricales</taxon>
        <taxon>Agaricineae</taxon>
        <taxon>Strophariaceae</taxon>
        <taxon>Psilocybe</taxon>
    </lineage>
</organism>
<keyword evidence="4" id="KW-1185">Reference proteome</keyword>
<evidence type="ECO:0000313" key="4">
    <source>
        <dbReference type="Proteomes" id="UP000567179"/>
    </source>
</evidence>
<dbReference type="InterPro" id="IPR002048">
    <property type="entry name" value="EF_hand_dom"/>
</dbReference>
<evidence type="ECO:0000259" key="2">
    <source>
        <dbReference type="PROSITE" id="PS50222"/>
    </source>
</evidence>
<dbReference type="PROSITE" id="PS50222">
    <property type="entry name" value="EF_HAND_2"/>
    <property type="match status" value="1"/>
</dbReference>
<feature type="domain" description="EF-hand" evidence="2">
    <location>
        <begin position="568"/>
        <end position="603"/>
    </location>
</feature>
<feature type="region of interest" description="Disordered" evidence="1">
    <location>
        <begin position="15"/>
        <end position="41"/>
    </location>
</feature>
<reference evidence="3 4" key="1">
    <citation type="journal article" date="2020" name="ISME J.">
        <title>Uncovering the hidden diversity of litter-decomposition mechanisms in mushroom-forming fungi.</title>
        <authorList>
            <person name="Floudas D."/>
            <person name="Bentzer J."/>
            <person name="Ahren D."/>
            <person name="Johansson T."/>
            <person name="Persson P."/>
            <person name="Tunlid A."/>
        </authorList>
    </citation>
    <scope>NUCLEOTIDE SEQUENCE [LARGE SCALE GENOMIC DNA]</scope>
    <source>
        <strain evidence="3 4">CBS 101986</strain>
    </source>
</reference>
<feature type="region of interest" description="Disordered" evidence="1">
    <location>
        <begin position="442"/>
        <end position="467"/>
    </location>
</feature>
<feature type="compositionally biased region" description="Basic and acidic residues" evidence="1">
    <location>
        <begin position="449"/>
        <end position="458"/>
    </location>
</feature>
<accession>A0A8H5BL41</accession>
<name>A0A8H5BL41_9AGAR</name>
<protein>
    <recommendedName>
        <fullName evidence="2">EF-hand domain-containing protein</fullName>
    </recommendedName>
</protein>
<dbReference type="Proteomes" id="UP000567179">
    <property type="component" value="Unassembled WGS sequence"/>
</dbReference>
<gene>
    <name evidence="3" type="ORF">D9619_010009</name>
</gene>
<dbReference type="GO" id="GO:0005509">
    <property type="term" value="F:calcium ion binding"/>
    <property type="evidence" value="ECO:0007669"/>
    <property type="project" value="InterPro"/>
</dbReference>
<dbReference type="OrthoDB" id="2122982at2759"/>
<evidence type="ECO:0000313" key="3">
    <source>
        <dbReference type="EMBL" id="KAF5325414.1"/>
    </source>
</evidence>
<dbReference type="AlphaFoldDB" id="A0A8H5BL41"/>
<dbReference type="EMBL" id="JAACJJ010000015">
    <property type="protein sequence ID" value="KAF5325414.1"/>
    <property type="molecule type" value="Genomic_DNA"/>
</dbReference>
<proteinExistence type="predicted"/>